<evidence type="ECO:0000313" key="2">
    <source>
        <dbReference type="EMBL" id="GET87467.1"/>
    </source>
</evidence>
<proteinExistence type="predicted"/>
<protein>
    <submittedName>
        <fullName evidence="2">Unspecified product</fullName>
    </submittedName>
</protein>
<feature type="compositionally biased region" description="Low complexity" evidence="1">
    <location>
        <begin position="8"/>
        <end position="19"/>
    </location>
</feature>
<feature type="region of interest" description="Disordered" evidence="1">
    <location>
        <begin position="1"/>
        <end position="112"/>
    </location>
</feature>
<feature type="region of interest" description="Disordered" evidence="1">
    <location>
        <begin position="278"/>
        <end position="311"/>
    </location>
</feature>
<gene>
    <name evidence="2" type="ORF">LtaPh_1610600</name>
</gene>
<keyword evidence="3" id="KW-1185">Reference proteome</keyword>
<dbReference type="Proteomes" id="UP000419144">
    <property type="component" value="Unassembled WGS sequence"/>
</dbReference>
<evidence type="ECO:0000313" key="3">
    <source>
        <dbReference type="Proteomes" id="UP000419144"/>
    </source>
</evidence>
<dbReference type="OrthoDB" id="264183at2759"/>
<organism evidence="2 3">
    <name type="scientific">Leishmania tarentolae</name>
    <name type="common">Sauroleishmania tarentolae</name>
    <dbReference type="NCBI Taxonomy" id="5689"/>
    <lineage>
        <taxon>Eukaryota</taxon>
        <taxon>Discoba</taxon>
        <taxon>Euglenozoa</taxon>
        <taxon>Kinetoplastea</taxon>
        <taxon>Metakinetoplastina</taxon>
        <taxon>Trypanosomatida</taxon>
        <taxon>Trypanosomatidae</taxon>
        <taxon>Leishmaniinae</taxon>
        <taxon>Leishmania</taxon>
        <taxon>lizard Leishmania</taxon>
    </lineage>
</organism>
<accession>A0A640KI81</accession>
<sequence length="328" mass="35655">MSHLGGHTTKQTYVTAYTTDVDPRTLPDFATRGVMSEESWRRDDALGEQQTSTKYAAPPPGGQQAHQHLPRYSSDSPLPHHRGSPPRDYGYRQHPPASHQDEHLCSEPSASTLSVTNSAIGNASSAPSGSAHRLRKKYTTTTVTTITTTTILLPRMQEAYVFPSVTAQNTDQQQNVGGAGRPYAITGGGTSSSVPPPQGRFYEVGNGSDGNGQIQAANIPHDSRLVPSKVQLGPNGEGSQRWEFRQHTSNQVATVENRGQLPTLQDLGITSYFAKDGVGNRGAPRQQWEAPYSSAPHRPSNDAALQRQPPPWVAAETRYEVEGGKRYY</sequence>
<dbReference type="EMBL" id="BLBS01000020">
    <property type="protein sequence ID" value="GET87467.1"/>
    <property type="molecule type" value="Genomic_DNA"/>
</dbReference>
<feature type="region of interest" description="Disordered" evidence="1">
    <location>
        <begin position="171"/>
        <end position="199"/>
    </location>
</feature>
<name>A0A640KI81_LEITA</name>
<dbReference type="VEuPathDB" id="TriTrypDB:LtaPh_1610600"/>
<dbReference type="AlphaFoldDB" id="A0A640KI81"/>
<comment type="caution">
    <text evidence="2">The sequence shown here is derived from an EMBL/GenBank/DDBJ whole genome shotgun (WGS) entry which is preliminary data.</text>
</comment>
<evidence type="ECO:0000256" key="1">
    <source>
        <dbReference type="SAM" id="MobiDB-lite"/>
    </source>
</evidence>
<reference evidence="2" key="1">
    <citation type="submission" date="2019-11" db="EMBL/GenBank/DDBJ databases">
        <title>Leishmania tarentolae CDS.</title>
        <authorList>
            <person name="Goto Y."/>
            <person name="Yamagishi J."/>
        </authorList>
    </citation>
    <scope>NUCLEOTIDE SEQUENCE [LARGE SCALE GENOMIC DNA]</scope>
    <source>
        <strain evidence="2">Parrot Tar II</strain>
    </source>
</reference>